<dbReference type="SUPFAM" id="SSF46785">
    <property type="entry name" value="Winged helix' DNA-binding domain"/>
    <property type="match status" value="1"/>
</dbReference>
<keyword evidence="2" id="KW-0805">Transcription regulation</keyword>
<proteinExistence type="inferred from homology"/>
<evidence type="ECO:0000259" key="5">
    <source>
        <dbReference type="PROSITE" id="PS50931"/>
    </source>
</evidence>
<dbReference type="Gene3D" id="3.40.190.290">
    <property type="match status" value="1"/>
</dbReference>
<keyword evidence="7" id="KW-1185">Reference proteome</keyword>
<dbReference type="Pfam" id="PF00126">
    <property type="entry name" value="HTH_1"/>
    <property type="match status" value="1"/>
</dbReference>
<dbReference type="InterPro" id="IPR036390">
    <property type="entry name" value="WH_DNA-bd_sf"/>
</dbReference>
<evidence type="ECO:0000256" key="4">
    <source>
        <dbReference type="ARBA" id="ARBA00023163"/>
    </source>
</evidence>
<dbReference type="RefSeq" id="WP_369455674.1">
    <property type="nucleotide sequence ID" value="NZ_JBGCUO010000001.1"/>
</dbReference>
<evidence type="ECO:0000256" key="3">
    <source>
        <dbReference type="ARBA" id="ARBA00023125"/>
    </source>
</evidence>
<dbReference type="PANTHER" id="PTHR30537">
    <property type="entry name" value="HTH-TYPE TRANSCRIPTIONAL REGULATOR"/>
    <property type="match status" value="1"/>
</dbReference>
<dbReference type="InterPro" id="IPR000847">
    <property type="entry name" value="LysR_HTH_N"/>
</dbReference>
<dbReference type="InterPro" id="IPR036388">
    <property type="entry name" value="WH-like_DNA-bd_sf"/>
</dbReference>
<dbReference type="PANTHER" id="PTHR30537:SF30">
    <property type="entry name" value="TRANSCRIPTIONAL REGULATOR-RELATED"/>
    <property type="match status" value="1"/>
</dbReference>
<evidence type="ECO:0000256" key="2">
    <source>
        <dbReference type="ARBA" id="ARBA00023015"/>
    </source>
</evidence>
<dbReference type="EMBL" id="JBGCUO010000001">
    <property type="protein sequence ID" value="MEY1662439.1"/>
    <property type="molecule type" value="Genomic_DNA"/>
</dbReference>
<dbReference type="Pfam" id="PF03466">
    <property type="entry name" value="LysR_substrate"/>
    <property type="match status" value="1"/>
</dbReference>
<name>A0ABV4AHX2_9GAMM</name>
<keyword evidence="3" id="KW-0238">DNA-binding</keyword>
<dbReference type="CDD" id="cd08422">
    <property type="entry name" value="PBP2_CrgA_like"/>
    <property type="match status" value="1"/>
</dbReference>
<feature type="domain" description="HTH lysR-type" evidence="5">
    <location>
        <begin position="1"/>
        <end position="59"/>
    </location>
</feature>
<dbReference type="InterPro" id="IPR058163">
    <property type="entry name" value="LysR-type_TF_proteobact-type"/>
</dbReference>
<sequence>MSQLNRIALFVDVVDSGALRRAAERRGLSASAVSQQLRTLEQQLGVTLLHRSTRRLTLSAAGERFYQHARRMVQAAQDAEQAMQAFRGELSGPLRITAPVGLAGMPLAQALAPLLDAHPGLQLQLLATDTPLDLVAERVDVALRIGALAPSRLIAHPLPSLRFALAAAPAYLARYGTPAEPEALATHHWVRVSAADGQPPPLLLEHRSGRQYRAPGLARVVSTNLSVALDYVFAGVGIGLLPLHLLRTPLRNGTLQPVLPDWAPPAQPLHALTLERQLPLRTRAALDALQHGLTLDG</sequence>
<evidence type="ECO:0000313" key="6">
    <source>
        <dbReference type="EMBL" id="MEY1662439.1"/>
    </source>
</evidence>
<dbReference type="PROSITE" id="PS50931">
    <property type="entry name" value="HTH_LYSR"/>
    <property type="match status" value="1"/>
</dbReference>
<accession>A0ABV4AHX2</accession>
<gene>
    <name evidence="6" type="ORF">AB5I84_09805</name>
</gene>
<comment type="caution">
    <text evidence="6">The sequence shown here is derived from an EMBL/GenBank/DDBJ whole genome shotgun (WGS) entry which is preliminary data.</text>
</comment>
<organism evidence="6 7">
    <name type="scientific">Isoalcanivorax beigongshangi</name>
    <dbReference type="NCBI Taxonomy" id="3238810"/>
    <lineage>
        <taxon>Bacteria</taxon>
        <taxon>Pseudomonadati</taxon>
        <taxon>Pseudomonadota</taxon>
        <taxon>Gammaproteobacteria</taxon>
        <taxon>Oceanospirillales</taxon>
        <taxon>Alcanivoracaceae</taxon>
        <taxon>Isoalcanivorax</taxon>
    </lineage>
</organism>
<keyword evidence="4" id="KW-0804">Transcription</keyword>
<dbReference type="SUPFAM" id="SSF53850">
    <property type="entry name" value="Periplasmic binding protein-like II"/>
    <property type="match status" value="1"/>
</dbReference>
<comment type="similarity">
    <text evidence="1">Belongs to the LysR transcriptional regulatory family.</text>
</comment>
<dbReference type="Gene3D" id="1.10.10.10">
    <property type="entry name" value="Winged helix-like DNA-binding domain superfamily/Winged helix DNA-binding domain"/>
    <property type="match status" value="1"/>
</dbReference>
<dbReference type="InterPro" id="IPR005119">
    <property type="entry name" value="LysR_subst-bd"/>
</dbReference>
<reference evidence="6 7" key="1">
    <citation type="submission" date="2024-07" db="EMBL/GenBank/DDBJ databases">
        <authorList>
            <person name="Ren Q."/>
        </authorList>
    </citation>
    <scope>NUCLEOTIDE SEQUENCE [LARGE SCALE GENOMIC DNA]</scope>
    <source>
        <strain evidence="6 7">REN37</strain>
    </source>
</reference>
<evidence type="ECO:0000313" key="7">
    <source>
        <dbReference type="Proteomes" id="UP001562065"/>
    </source>
</evidence>
<protein>
    <submittedName>
        <fullName evidence="6">LysR family transcriptional regulator</fullName>
    </submittedName>
</protein>
<evidence type="ECO:0000256" key="1">
    <source>
        <dbReference type="ARBA" id="ARBA00009437"/>
    </source>
</evidence>
<dbReference type="Proteomes" id="UP001562065">
    <property type="component" value="Unassembled WGS sequence"/>
</dbReference>